<keyword evidence="7" id="KW-0119">Carbohydrate metabolism</keyword>
<dbReference type="Gene3D" id="3.40.50.1820">
    <property type="entry name" value="alpha/beta hydrolase"/>
    <property type="match status" value="1"/>
</dbReference>
<evidence type="ECO:0000313" key="11">
    <source>
        <dbReference type="EMBL" id="EME86874.1"/>
    </source>
</evidence>
<proteinExistence type="predicted"/>
<dbReference type="RefSeq" id="XP_007924001.1">
    <property type="nucleotide sequence ID" value="XM_007925810.1"/>
</dbReference>
<dbReference type="GO" id="GO:0030600">
    <property type="term" value="F:feruloyl esterase activity"/>
    <property type="evidence" value="ECO:0007669"/>
    <property type="project" value="UniProtKB-EC"/>
</dbReference>
<evidence type="ECO:0000256" key="5">
    <source>
        <dbReference type="ARBA" id="ARBA00022729"/>
    </source>
</evidence>
<keyword evidence="12" id="KW-1185">Reference proteome</keyword>
<dbReference type="EMBL" id="KB446556">
    <property type="protein sequence ID" value="EME86874.1"/>
    <property type="molecule type" value="Genomic_DNA"/>
</dbReference>
<keyword evidence="6" id="KW-0378">Hydrolase</keyword>
<dbReference type="VEuPathDB" id="FungiDB:MYCFIDRAFT_194805"/>
<keyword evidence="5 10" id="KW-0732">Signal</keyword>
<dbReference type="GeneID" id="19335402"/>
<protein>
    <recommendedName>
        <fullName evidence="2">feruloyl esterase</fullName>
        <ecNumber evidence="2">3.1.1.73</ecNumber>
    </recommendedName>
</protein>
<evidence type="ECO:0000256" key="10">
    <source>
        <dbReference type="SAM" id="SignalP"/>
    </source>
</evidence>
<name>M3A710_PSEFD</name>
<comment type="catalytic activity">
    <reaction evidence="9">
        <text>feruloyl-polysaccharide + H2O = ferulate + polysaccharide.</text>
        <dbReference type="EC" id="3.1.1.73"/>
    </reaction>
</comment>
<dbReference type="Proteomes" id="UP000016932">
    <property type="component" value="Unassembled WGS sequence"/>
</dbReference>
<evidence type="ECO:0000256" key="9">
    <source>
        <dbReference type="ARBA" id="ARBA00034075"/>
    </source>
</evidence>
<keyword evidence="4" id="KW-0858">Xylan degradation</keyword>
<dbReference type="KEGG" id="pfj:MYCFIDRAFT_194805"/>
<feature type="chain" id="PRO_5004030537" description="feruloyl esterase" evidence="10">
    <location>
        <begin position="33"/>
        <end position="421"/>
    </location>
</feature>
<dbReference type="PANTHER" id="PTHR38050">
    <property type="match status" value="1"/>
</dbReference>
<dbReference type="HOGENOM" id="CLU_027551_3_2_1"/>
<evidence type="ECO:0000256" key="4">
    <source>
        <dbReference type="ARBA" id="ARBA00022651"/>
    </source>
</evidence>
<organism evidence="11 12">
    <name type="scientific">Pseudocercospora fijiensis (strain CIRAD86)</name>
    <name type="common">Black leaf streak disease fungus</name>
    <name type="synonym">Mycosphaerella fijiensis</name>
    <dbReference type="NCBI Taxonomy" id="383855"/>
    <lineage>
        <taxon>Eukaryota</taxon>
        <taxon>Fungi</taxon>
        <taxon>Dikarya</taxon>
        <taxon>Ascomycota</taxon>
        <taxon>Pezizomycotina</taxon>
        <taxon>Dothideomycetes</taxon>
        <taxon>Dothideomycetidae</taxon>
        <taxon>Mycosphaerellales</taxon>
        <taxon>Mycosphaerellaceae</taxon>
        <taxon>Pseudocercospora</taxon>
    </lineage>
</organism>
<dbReference type="InterPro" id="IPR043595">
    <property type="entry name" value="FaeB/C/D"/>
</dbReference>
<dbReference type="PANTHER" id="PTHR38050:SF2">
    <property type="entry name" value="FERULOYL ESTERASE C-RELATED"/>
    <property type="match status" value="1"/>
</dbReference>
<evidence type="ECO:0000256" key="6">
    <source>
        <dbReference type="ARBA" id="ARBA00022801"/>
    </source>
</evidence>
<dbReference type="OrthoDB" id="424610at2759"/>
<evidence type="ECO:0000256" key="1">
    <source>
        <dbReference type="ARBA" id="ARBA00004613"/>
    </source>
</evidence>
<evidence type="ECO:0000256" key="3">
    <source>
        <dbReference type="ARBA" id="ARBA00022525"/>
    </source>
</evidence>
<feature type="signal peptide" evidence="10">
    <location>
        <begin position="1"/>
        <end position="32"/>
    </location>
</feature>
<dbReference type="EC" id="3.1.1.73" evidence="2"/>
<dbReference type="eggNOG" id="ENOG502SBTI">
    <property type="taxonomic scope" value="Eukaryota"/>
</dbReference>
<evidence type="ECO:0000313" key="12">
    <source>
        <dbReference type="Proteomes" id="UP000016932"/>
    </source>
</evidence>
<keyword evidence="3" id="KW-0964">Secreted</keyword>
<gene>
    <name evidence="11" type="ORF">MYCFIDRAFT_194805</name>
</gene>
<dbReference type="AlphaFoldDB" id="M3A710"/>
<evidence type="ECO:0000256" key="2">
    <source>
        <dbReference type="ARBA" id="ARBA00013091"/>
    </source>
</evidence>
<dbReference type="GO" id="GO:0005576">
    <property type="term" value="C:extracellular region"/>
    <property type="evidence" value="ECO:0007669"/>
    <property type="project" value="UniProtKB-SubCell"/>
</dbReference>
<comment type="subcellular location">
    <subcellularLocation>
        <location evidence="1">Secreted</location>
    </subcellularLocation>
</comment>
<keyword evidence="8" id="KW-0624">Polysaccharide degradation</keyword>
<reference evidence="11 12" key="1">
    <citation type="journal article" date="2012" name="PLoS Pathog.">
        <title>Diverse lifestyles and strategies of plant pathogenesis encoded in the genomes of eighteen Dothideomycetes fungi.</title>
        <authorList>
            <person name="Ohm R.A."/>
            <person name="Feau N."/>
            <person name="Henrissat B."/>
            <person name="Schoch C.L."/>
            <person name="Horwitz B.A."/>
            <person name="Barry K.W."/>
            <person name="Condon B.J."/>
            <person name="Copeland A.C."/>
            <person name="Dhillon B."/>
            <person name="Glaser F."/>
            <person name="Hesse C.N."/>
            <person name="Kosti I."/>
            <person name="LaButti K."/>
            <person name="Lindquist E.A."/>
            <person name="Lucas S."/>
            <person name="Salamov A.A."/>
            <person name="Bradshaw R.E."/>
            <person name="Ciuffetti L."/>
            <person name="Hamelin R.C."/>
            <person name="Kema G.H.J."/>
            <person name="Lawrence C."/>
            <person name="Scott J.A."/>
            <person name="Spatafora J.W."/>
            <person name="Turgeon B.G."/>
            <person name="de Wit P.J.G.M."/>
            <person name="Zhong S."/>
            <person name="Goodwin S.B."/>
            <person name="Grigoriev I.V."/>
        </authorList>
    </citation>
    <scope>NUCLEOTIDE SEQUENCE [LARGE SCALE GENOMIC DNA]</scope>
    <source>
        <strain evidence="11 12">CIRAD86</strain>
    </source>
</reference>
<dbReference type="GO" id="GO:0045493">
    <property type="term" value="P:xylan catabolic process"/>
    <property type="evidence" value="ECO:0007669"/>
    <property type="project" value="UniProtKB-KW"/>
</dbReference>
<evidence type="ECO:0000256" key="7">
    <source>
        <dbReference type="ARBA" id="ARBA00023277"/>
    </source>
</evidence>
<dbReference type="InterPro" id="IPR029058">
    <property type="entry name" value="AB_hydrolase_fold"/>
</dbReference>
<sequence length="421" mass="44571">MAAAAAAAAARLMRVRSFGALLCLALASTALADKSESSASTTSSASSLATYLTFKVPEPISAPGVNTSSGCGKELDSGFEPGADTAGPFTFNTSDGYGRKYTIHIPKYYHINKASPLIFGFPGNTNTYKDIEDQTDLSDESMNPYAIAVYVSGVNLGFVSNPGYGATKDATFPKVDDISFMEDFIEHLAGKFCIDTGRIWAVGHSNGGGLVNVMACDPTLSTKITAFAANSGAFYTNFTDGDPETIDTGTTTQGKCLPARGHIPFIEFHGTDDDVVEYEGADDHSSYGIRVLPDIQHWASSWAVRDGYSIDNVTSRPDDDVKVYQWGGPDNLGIITHYRLNGWIHSYARKSAGAPIDATPIIMEFFYNQTNFTTSRTATSTGTPTSTSSATASSTSSAAAGKFAESHIASVVAGLALAWVL</sequence>
<dbReference type="SUPFAM" id="SSF53474">
    <property type="entry name" value="alpha/beta-Hydrolases"/>
    <property type="match status" value="1"/>
</dbReference>
<evidence type="ECO:0000256" key="8">
    <source>
        <dbReference type="ARBA" id="ARBA00023326"/>
    </source>
</evidence>
<accession>M3A710</accession>